<evidence type="ECO:0000313" key="2">
    <source>
        <dbReference type="EMBL" id="GAA0663904.1"/>
    </source>
</evidence>
<dbReference type="Proteomes" id="UP001500420">
    <property type="component" value="Unassembled WGS sequence"/>
</dbReference>
<dbReference type="Pfam" id="PF18545">
    <property type="entry name" value="HalOD1"/>
    <property type="match status" value="1"/>
</dbReference>
<keyword evidence="3" id="KW-1185">Reference proteome</keyword>
<dbReference type="AlphaFoldDB" id="A0AAV3T6H5"/>
<reference evidence="2 3" key="1">
    <citation type="journal article" date="2019" name="Int. J. Syst. Evol. Microbiol.">
        <title>The Global Catalogue of Microorganisms (GCM) 10K type strain sequencing project: providing services to taxonomists for standard genome sequencing and annotation.</title>
        <authorList>
            <consortium name="The Broad Institute Genomics Platform"/>
            <consortium name="The Broad Institute Genome Sequencing Center for Infectious Disease"/>
            <person name="Wu L."/>
            <person name="Ma J."/>
        </authorList>
    </citation>
    <scope>NUCLEOTIDE SEQUENCE [LARGE SCALE GENOMIC DNA]</scope>
    <source>
        <strain evidence="2 3">JCM 16328</strain>
    </source>
</reference>
<dbReference type="InterPro" id="IPR040624">
    <property type="entry name" value="HalOD1"/>
</dbReference>
<organism evidence="2 3">
    <name type="scientific">Natronoarchaeum mannanilyticum</name>
    <dbReference type="NCBI Taxonomy" id="926360"/>
    <lineage>
        <taxon>Archaea</taxon>
        <taxon>Methanobacteriati</taxon>
        <taxon>Methanobacteriota</taxon>
        <taxon>Stenosarchaea group</taxon>
        <taxon>Halobacteria</taxon>
        <taxon>Halobacteriales</taxon>
        <taxon>Natronoarchaeaceae</taxon>
    </lineage>
</organism>
<feature type="domain" description="Halobacterial output" evidence="1">
    <location>
        <begin position="30"/>
        <end position="103"/>
    </location>
</feature>
<dbReference type="RefSeq" id="WP_343772358.1">
    <property type="nucleotide sequence ID" value="NZ_BAAADV010000001.1"/>
</dbReference>
<comment type="caution">
    <text evidence="2">The sequence shown here is derived from an EMBL/GenBank/DDBJ whole genome shotgun (WGS) entry which is preliminary data.</text>
</comment>
<protein>
    <recommendedName>
        <fullName evidence="1">Halobacterial output domain-containing protein</fullName>
    </recommendedName>
</protein>
<gene>
    <name evidence="2" type="ORF">GCM10009020_05850</name>
</gene>
<sequence length="114" mass="12537">MQRKAPEQRTRAGTEERDVFWAYHDEDSPAKLSTTVVHALADVLGADASVMREELHDCVDLRGLDLLFRDRTAGTPRAGGYLSFRLYDHQVTVYASGDIAVEPPAPTRGSPPAV</sequence>
<accession>A0AAV3T6H5</accession>
<evidence type="ECO:0000259" key="1">
    <source>
        <dbReference type="Pfam" id="PF18545"/>
    </source>
</evidence>
<proteinExistence type="predicted"/>
<name>A0AAV3T6H5_9EURY</name>
<dbReference type="EMBL" id="BAAADV010000001">
    <property type="protein sequence ID" value="GAA0663904.1"/>
    <property type="molecule type" value="Genomic_DNA"/>
</dbReference>
<evidence type="ECO:0000313" key="3">
    <source>
        <dbReference type="Proteomes" id="UP001500420"/>
    </source>
</evidence>